<keyword evidence="1" id="KW-0812">Transmembrane</keyword>
<evidence type="ECO:0000313" key="3">
    <source>
        <dbReference type="Proteomes" id="UP000276260"/>
    </source>
</evidence>
<dbReference type="RefSeq" id="WP_046518474.1">
    <property type="nucleotide sequence ID" value="NZ_LAVS01000002.1"/>
</dbReference>
<protein>
    <submittedName>
        <fullName evidence="2">Uncharacterized protein</fullName>
    </submittedName>
</protein>
<gene>
    <name evidence="2" type="ORF">EIK76_13790</name>
</gene>
<dbReference type="AlphaFoldDB" id="A0A3P3QGJ4"/>
<keyword evidence="1" id="KW-1133">Transmembrane helix</keyword>
<dbReference type="Proteomes" id="UP000276260">
    <property type="component" value="Unassembled WGS sequence"/>
</dbReference>
<dbReference type="EMBL" id="RRCF01000004">
    <property type="protein sequence ID" value="RRJ19520.1"/>
    <property type="molecule type" value="Genomic_DNA"/>
</dbReference>
<evidence type="ECO:0000256" key="1">
    <source>
        <dbReference type="SAM" id="Phobius"/>
    </source>
</evidence>
<name>A0A3P3QGJ4_9GAMM</name>
<feature type="transmembrane region" description="Helical" evidence="1">
    <location>
        <begin position="103"/>
        <end position="123"/>
    </location>
</feature>
<organism evidence="2 3">
    <name type="scientific">Rheinheimera mesophila</name>
    <dbReference type="NCBI Taxonomy" id="1547515"/>
    <lineage>
        <taxon>Bacteria</taxon>
        <taxon>Pseudomonadati</taxon>
        <taxon>Pseudomonadota</taxon>
        <taxon>Gammaproteobacteria</taxon>
        <taxon>Chromatiales</taxon>
        <taxon>Chromatiaceae</taxon>
        <taxon>Rheinheimera</taxon>
    </lineage>
</organism>
<reference evidence="2 3" key="1">
    <citation type="submission" date="2018-11" db="EMBL/GenBank/DDBJ databases">
        <title>Draft genome analysis of Rheinheimera mesophila isolated from an industrial waste site.</title>
        <authorList>
            <person name="Yu Q."/>
            <person name="Qi Y."/>
            <person name="Zhang H."/>
            <person name="Lu Y."/>
            <person name="Pu J."/>
        </authorList>
    </citation>
    <scope>NUCLEOTIDE SEQUENCE [LARGE SCALE GENOMIC DNA]</scope>
    <source>
        <strain evidence="2 3">IITR13</strain>
    </source>
</reference>
<feature type="transmembrane region" description="Helical" evidence="1">
    <location>
        <begin position="37"/>
        <end position="58"/>
    </location>
</feature>
<keyword evidence="3" id="KW-1185">Reference proteome</keyword>
<keyword evidence="1" id="KW-0472">Membrane</keyword>
<feature type="transmembrane region" description="Helical" evidence="1">
    <location>
        <begin position="70"/>
        <end position="91"/>
    </location>
</feature>
<evidence type="ECO:0000313" key="2">
    <source>
        <dbReference type="EMBL" id="RRJ19520.1"/>
    </source>
</evidence>
<sequence length="143" mass="15798">MNWKIIVIHALLLLMAGIASGIFEFHPSSFSPDAVLFNYFLNHCIMLLVYMAIFAHITYRTDQYPVAHTLLALLLSDEVASALLAFSLSYLGAEPEPIRPLQFLVFEYISLLGVLFAGIKAGISLKHRKLLRSARGSSASTNA</sequence>
<comment type="caution">
    <text evidence="2">The sequence shown here is derived from an EMBL/GenBank/DDBJ whole genome shotgun (WGS) entry which is preliminary data.</text>
</comment>
<proteinExistence type="predicted"/>
<accession>A0A3P3QGJ4</accession>